<evidence type="ECO:0000256" key="2">
    <source>
        <dbReference type="ARBA" id="ARBA00022814"/>
    </source>
</evidence>
<dbReference type="Pfam" id="PF01029">
    <property type="entry name" value="NusB"/>
    <property type="match status" value="1"/>
</dbReference>
<proteinExistence type="inferred from homology"/>
<name>A0A5T1FJI6_CAMJU</name>
<dbReference type="PANTHER" id="PTHR11078">
    <property type="entry name" value="N UTILIZATION SUBSTANCE PROTEIN B-RELATED"/>
    <property type="match status" value="1"/>
</dbReference>
<dbReference type="GO" id="GO:0003723">
    <property type="term" value="F:RNA binding"/>
    <property type="evidence" value="ECO:0007669"/>
    <property type="project" value="UniProtKB-KW"/>
</dbReference>
<dbReference type="GO" id="GO:0005829">
    <property type="term" value="C:cytosol"/>
    <property type="evidence" value="ECO:0007669"/>
    <property type="project" value="TreeGrafter"/>
</dbReference>
<keyword evidence="3" id="KW-0694">RNA-binding</keyword>
<dbReference type="InterPro" id="IPR035926">
    <property type="entry name" value="NusB-like_sf"/>
</dbReference>
<keyword evidence="2" id="KW-0889">Transcription antitermination</keyword>
<dbReference type="SUPFAM" id="SSF48013">
    <property type="entry name" value="NusB-like"/>
    <property type="match status" value="1"/>
</dbReference>
<evidence type="ECO:0000256" key="5">
    <source>
        <dbReference type="ARBA" id="ARBA00023163"/>
    </source>
</evidence>
<feature type="domain" description="NusB/RsmB/TIM44" evidence="6">
    <location>
        <begin position="3"/>
        <end position="95"/>
    </location>
</feature>
<keyword evidence="5" id="KW-0804">Transcription</keyword>
<dbReference type="RefSeq" id="WP_218978876.1">
    <property type="nucleotide sequence ID" value="NZ_LQJH01000247.1"/>
</dbReference>
<reference evidence="7" key="1">
    <citation type="submission" date="2019-04" db="EMBL/GenBank/DDBJ databases">
        <authorList>
            <person name="Ashton P.M."/>
            <person name="Dallman T."/>
            <person name="Nair S."/>
            <person name="De Pinna E."/>
            <person name="Peters T."/>
            <person name="Grant K."/>
        </authorList>
    </citation>
    <scope>NUCLEOTIDE SEQUENCE</scope>
    <source>
        <strain evidence="7">OXC2410</strain>
        <strain evidence="8">OXC33</strain>
    </source>
</reference>
<organism evidence="7">
    <name type="scientific">Campylobacter jejuni</name>
    <dbReference type="NCBI Taxonomy" id="197"/>
    <lineage>
        <taxon>Bacteria</taxon>
        <taxon>Pseudomonadati</taxon>
        <taxon>Campylobacterota</taxon>
        <taxon>Epsilonproteobacteria</taxon>
        <taxon>Campylobacterales</taxon>
        <taxon>Campylobacteraceae</taxon>
        <taxon>Campylobacter</taxon>
    </lineage>
</organism>
<evidence type="ECO:0000256" key="1">
    <source>
        <dbReference type="ARBA" id="ARBA00005952"/>
    </source>
</evidence>
<dbReference type="AlphaFoldDB" id="A0A5T1FJI6"/>
<evidence type="ECO:0000256" key="4">
    <source>
        <dbReference type="ARBA" id="ARBA00023015"/>
    </source>
</evidence>
<feature type="non-terminal residue" evidence="7">
    <location>
        <position position="1"/>
    </location>
</feature>
<gene>
    <name evidence="7" type="primary">nusB</name>
    <name evidence="7" type="ORF">E7O22_09660</name>
    <name evidence="8" type="ORF">E7S49_09240</name>
</gene>
<accession>A0A5T1FJI6</accession>
<dbReference type="EMBL" id="AACLBN010000026">
    <property type="protein sequence ID" value="EAL0607496.1"/>
    <property type="molecule type" value="Genomic_DNA"/>
</dbReference>
<comment type="caution">
    <text evidence="7">The sequence shown here is derived from an EMBL/GenBank/DDBJ whole genome shotgun (WGS) entry which is preliminary data.</text>
</comment>
<evidence type="ECO:0000313" key="8">
    <source>
        <dbReference type="EMBL" id="EAL0607496.1"/>
    </source>
</evidence>
<dbReference type="GO" id="GO:0006353">
    <property type="term" value="P:DNA-templated transcription termination"/>
    <property type="evidence" value="ECO:0007669"/>
    <property type="project" value="InterPro"/>
</dbReference>
<dbReference type="Gene3D" id="1.10.940.10">
    <property type="entry name" value="NusB-like"/>
    <property type="match status" value="1"/>
</dbReference>
<evidence type="ECO:0000313" key="7">
    <source>
        <dbReference type="EMBL" id="EAK8737103.1"/>
    </source>
</evidence>
<dbReference type="NCBIfam" id="TIGR01951">
    <property type="entry name" value="nusB"/>
    <property type="match status" value="1"/>
</dbReference>
<evidence type="ECO:0000256" key="3">
    <source>
        <dbReference type="ARBA" id="ARBA00022884"/>
    </source>
</evidence>
<protein>
    <submittedName>
        <fullName evidence="7">Transcription antitermination factor NusB</fullName>
    </submittedName>
</protein>
<dbReference type="InterPro" id="IPR006027">
    <property type="entry name" value="NusB_RsmB_TIM44"/>
</dbReference>
<sequence>KKIRNEQKNFTLNLYNGILDNLNNIDETLNSFLNDNQITALGHVERAILRLGAYELLFTDTPSAIVINEAIELAKELANDNSPKFINGVLDALIKAKK</sequence>
<dbReference type="PANTHER" id="PTHR11078:SF3">
    <property type="entry name" value="ANTITERMINATION NUSB DOMAIN-CONTAINING PROTEIN"/>
    <property type="match status" value="1"/>
</dbReference>
<dbReference type="EMBL" id="AACJVJ010000023">
    <property type="protein sequence ID" value="EAK8737103.1"/>
    <property type="molecule type" value="Genomic_DNA"/>
</dbReference>
<keyword evidence="4" id="KW-0805">Transcription regulation</keyword>
<dbReference type="InterPro" id="IPR011605">
    <property type="entry name" value="NusB_fam"/>
</dbReference>
<dbReference type="GO" id="GO:0031564">
    <property type="term" value="P:transcription antitermination"/>
    <property type="evidence" value="ECO:0007669"/>
    <property type="project" value="UniProtKB-KW"/>
</dbReference>
<evidence type="ECO:0000259" key="6">
    <source>
        <dbReference type="Pfam" id="PF01029"/>
    </source>
</evidence>
<comment type="similarity">
    <text evidence="1">Belongs to the NusB family.</text>
</comment>